<name>M2M7I2_BAUPA</name>
<keyword evidence="1" id="KW-0175">Coiled coil</keyword>
<reference evidence="2 3" key="1">
    <citation type="journal article" date="2012" name="PLoS Pathog.">
        <title>Diverse lifestyles and strategies of plant pathogenesis encoded in the genomes of eighteen Dothideomycetes fungi.</title>
        <authorList>
            <person name="Ohm R.A."/>
            <person name="Feau N."/>
            <person name="Henrissat B."/>
            <person name="Schoch C.L."/>
            <person name="Horwitz B.A."/>
            <person name="Barry K.W."/>
            <person name="Condon B.J."/>
            <person name="Copeland A.C."/>
            <person name="Dhillon B."/>
            <person name="Glaser F."/>
            <person name="Hesse C.N."/>
            <person name="Kosti I."/>
            <person name="LaButti K."/>
            <person name="Lindquist E.A."/>
            <person name="Lucas S."/>
            <person name="Salamov A.A."/>
            <person name="Bradshaw R.E."/>
            <person name="Ciuffetti L."/>
            <person name="Hamelin R.C."/>
            <person name="Kema G.H.J."/>
            <person name="Lawrence C."/>
            <person name="Scott J.A."/>
            <person name="Spatafora J.W."/>
            <person name="Turgeon B.G."/>
            <person name="de Wit P.J.G.M."/>
            <person name="Zhong S."/>
            <person name="Goodwin S.B."/>
            <person name="Grigoriev I.V."/>
        </authorList>
    </citation>
    <scope>NUCLEOTIDE SEQUENCE [LARGE SCALE GENOMIC DNA]</scope>
    <source>
        <strain evidence="2 3">UAMH 10762</strain>
    </source>
</reference>
<keyword evidence="3" id="KW-1185">Reference proteome</keyword>
<evidence type="ECO:0000313" key="2">
    <source>
        <dbReference type="EMBL" id="EMC92281.1"/>
    </source>
</evidence>
<sequence>MHYQGLKDSKRDFHQVKVEVEAREKENKAYKAHHESTGPGKWEVLYRLMEERYDKLKAEFEKVSKEYAALSEKDKATKGEGVAESVQVDKVLGGGGLQEEGS</sequence>
<feature type="coiled-coil region" evidence="1">
    <location>
        <begin position="46"/>
        <end position="73"/>
    </location>
</feature>
<gene>
    <name evidence="2" type="ORF">BAUCODRAFT_151696</name>
</gene>
<dbReference type="AlphaFoldDB" id="M2M7I2"/>
<proteinExistence type="predicted"/>
<dbReference type="KEGG" id="bcom:BAUCODRAFT_151696"/>
<dbReference type="EMBL" id="KB445562">
    <property type="protein sequence ID" value="EMC92281.1"/>
    <property type="molecule type" value="Genomic_DNA"/>
</dbReference>
<protein>
    <submittedName>
        <fullName evidence="2">Uncharacterized protein</fullName>
    </submittedName>
</protein>
<dbReference type="Proteomes" id="UP000011761">
    <property type="component" value="Unassembled WGS sequence"/>
</dbReference>
<dbReference type="GeneID" id="19109159"/>
<evidence type="ECO:0000256" key="1">
    <source>
        <dbReference type="SAM" id="Coils"/>
    </source>
</evidence>
<organism evidence="2 3">
    <name type="scientific">Baudoinia panamericana (strain UAMH 10762)</name>
    <name type="common">Angels' share fungus</name>
    <name type="synonym">Baudoinia compniacensis (strain UAMH 10762)</name>
    <dbReference type="NCBI Taxonomy" id="717646"/>
    <lineage>
        <taxon>Eukaryota</taxon>
        <taxon>Fungi</taxon>
        <taxon>Dikarya</taxon>
        <taxon>Ascomycota</taxon>
        <taxon>Pezizomycotina</taxon>
        <taxon>Dothideomycetes</taxon>
        <taxon>Dothideomycetidae</taxon>
        <taxon>Mycosphaerellales</taxon>
        <taxon>Teratosphaeriaceae</taxon>
        <taxon>Baudoinia</taxon>
    </lineage>
</organism>
<dbReference type="HOGENOM" id="CLU_2276950_0_0_1"/>
<evidence type="ECO:0000313" key="3">
    <source>
        <dbReference type="Proteomes" id="UP000011761"/>
    </source>
</evidence>
<dbReference type="RefSeq" id="XP_007680693.1">
    <property type="nucleotide sequence ID" value="XM_007682503.1"/>
</dbReference>
<accession>M2M7I2</accession>